<accession>A0AAV5A543</accession>
<feature type="region of interest" description="Disordered" evidence="1">
    <location>
        <begin position="326"/>
        <end position="350"/>
    </location>
</feature>
<feature type="compositionally biased region" description="Low complexity" evidence="1">
    <location>
        <begin position="80"/>
        <end position="89"/>
    </location>
</feature>
<feature type="compositionally biased region" description="Gly residues" evidence="1">
    <location>
        <begin position="139"/>
        <end position="151"/>
    </location>
</feature>
<feature type="compositionally biased region" description="Polar residues" evidence="1">
    <location>
        <begin position="165"/>
        <end position="184"/>
    </location>
</feature>
<feature type="compositionally biased region" description="Low complexity" evidence="1">
    <location>
        <begin position="331"/>
        <end position="345"/>
    </location>
</feature>
<feature type="compositionally biased region" description="Gly residues" evidence="1">
    <location>
        <begin position="104"/>
        <end position="119"/>
    </location>
</feature>
<dbReference type="Proteomes" id="UP001050691">
    <property type="component" value="Unassembled WGS sequence"/>
</dbReference>
<organism evidence="3 4">
    <name type="scientific">Clathrus columnatus</name>
    <dbReference type="NCBI Taxonomy" id="1419009"/>
    <lineage>
        <taxon>Eukaryota</taxon>
        <taxon>Fungi</taxon>
        <taxon>Dikarya</taxon>
        <taxon>Basidiomycota</taxon>
        <taxon>Agaricomycotina</taxon>
        <taxon>Agaricomycetes</taxon>
        <taxon>Phallomycetidae</taxon>
        <taxon>Phallales</taxon>
        <taxon>Clathraceae</taxon>
        <taxon>Clathrus</taxon>
    </lineage>
</organism>
<feature type="transmembrane region" description="Helical" evidence="2">
    <location>
        <begin position="259"/>
        <end position="283"/>
    </location>
</feature>
<feature type="compositionally biased region" description="Low complexity" evidence="1">
    <location>
        <begin position="44"/>
        <end position="53"/>
    </location>
</feature>
<sequence length="470" mass="47912">MSPILPKLRDLVAAERREVVIMENIESTDGNANGGSVIGGNQSGTGSNTETNTGGNGGTINGDGTGNANGGIVIGGNQSGTGSNTETNTGGNGGTINGDDTGNANGGTVIGGNQSGGGNNTETNIGGNGGTVATGNANGGTGANQGEGGNNAGASLAKNGGTINGDGTPTTIANMNSGSTVLQTSKMNPPSSPPPFTSVPSPSISARPPFISTSTPFTSAKLIPNSLSQPSTSISIASNTPSSPSFTPLPPLRNSSRNALIGGVVGGLTGLLILSALLVYYFIRRFRSSKKNPLDNIIAFDASQFRNTEPGFLTDTKLKSSSRALLPNAPSITSQPSPSRGSSDSLAVYPNSMDAPEAQRNTREFVNASSPDNTLFLPRDLTEDQLTSRPSQPLQQGLSRSISILSDNPTNLNPLLREIFNGRSGDGNVPSNIQIFLVNEPSNVEELVTTSDGRGASRNINLPPPNYESE</sequence>
<protein>
    <submittedName>
        <fullName evidence="3">Uncharacterized protein</fullName>
    </submittedName>
</protein>
<dbReference type="EMBL" id="BPWL01000002">
    <property type="protein sequence ID" value="GJJ07783.1"/>
    <property type="molecule type" value="Genomic_DNA"/>
</dbReference>
<name>A0AAV5A543_9AGAM</name>
<feature type="region of interest" description="Disordered" evidence="1">
    <location>
        <begin position="78"/>
        <end position="119"/>
    </location>
</feature>
<keyword evidence="2" id="KW-0472">Membrane</keyword>
<reference evidence="3" key="1">
    <citation type="submission" date="2021-10" db="EMBL/GenBank/DDBJ databases">
        <title>De novo Genome Assembly of Clathrus columnatus (Basidiomycota, Fungi) Using Illumina and Nanopore Sequence Data.</title>
        <authorList>
            <person name="Ogiso-Tanaka E."/>
            <person name="Itagaki H."/>
            <person name="Hosoya T."/>
            <person name="Hosaka K."/>
        </authorList>
    </citation>
    <scope>NUCLEOTIDE SEQUENCE</scope>
    <source>
        <strain evidence="3">MO-923</strain>
    </source>
</reference>
<evidence type="ECO:0000313" key="3">
    <source>
        <dbReference type="EMBL" id="GJJ07783.1"/>
    </source>
</evidence>
<keyword evidence="2" id="KW-0812">Transmembrane</keyword>
<feature type="region of interest" description="Disordered" evidence="1">
    <location>
        <begin position="448"/>
        <end position="470"/>
    </location>
</feature>
<dbReference type="AlphaFoldDB" id="A0AAV5A543"/>
<feature type="region of interest" description="Disordered" evidence="1">
    <location>
        <begin position="139"/>
        <end position="204"/>
    </location>
</feature>
<evidence type="ECO:0000256" key="1">
    <source>
        <dbReference type="SAM" id="MobiDB-lite"/>
    </source>
</evidence>
<feature type="region of interest" description="Disordered" evidence="1">
    <location>
        <begin position="31"/>
        <end position="64"/>
    </location>
</feature>
<evidence type="ECO:0000313" key="4">
    <source>
        <dbReference type="Proteomes" id="UP001050691"/>
    </source>
</evidence>
<comment type="caution">
    <text evidence="3">The sequence shown here is derived from an EMBL/GenBank/DDBJ whole genome shotgun (WGS) entry which is preliminary data.</text>
</comment>
<keyword evidence="4" id="KW-1185">Reference proteome</keyword>
<feature type="compositionally biased region" description="Gly residues" evidence="1">
    <location>
        <begin position="32"/>
        <end position="43"/>
    </location>
</feature>
<gene>
    <name evidence="3" type="ORF">Clacol_001988</name>
</gene>
<feature type="compositionally biased region" description="Gly residues" evidence="1">
    <location>
        <begin position="54"/>
        <end position="64"/>
    </location>
</feature>
<proteinExistence type="predicted"/>
<keyword evidence="2" id="KW-1133">Transmembrane helix</keyword>
<evidence type="ECO:0000256" key="2">
    <source>
        <dbReference type="SAM" id="Phobius"/>
    </source>
</evidence>